<evidence type="ECO:0000313" key="15">
    <source>
        <dbReference type="Proteomes" id="UP000472262"/>
    </source>
</evidence>
<dbReference type="InterPro" id="IPR048245">
    <property type="entry name" value="NR2C1/2-like_DBD"/>
</dbReference>
<dbReference type="PRINTS" id="PR00047">
    <property type="entry name" value="STROIDFINGER"/>
</dbReference>
<dbReference type="InterPro" id="IPR001628">
    <property type="entry name" value="Znf_hrmn_rcpt"/>
</dbReference>
<evidence type="ECO:0000256" key="1">
    <source>
        <dbReference type="ARBA" id="ARBA00004123"/>
    </source>
</evidence>
<gene>
    <name evidence="14" type="primary">LOC107549572</name>
</gene>
<dbReference type="OMA" id="IHWARSI"/>
<dbReference type="GO" id="GO:0005634">
    <property type="term" value="C:nucleus"/>
    <property type="evidence" value="ECO:0007669"/>
    <property type="project" value="UniProtKB-SubCell"/>
</dbReference>
<keyword evidence="6 11" id="KW-0805">Transcription regulation</keyword>
<evidence type="ECO:0000259" key="13">
    <source>
        <dbReference type="PROSITE" id="PS51843"/>
    </source>
</evidence>
<dbReference type="PROSITE" id="PS51843">
    <property type="entry name" value="NR_LBD"/>
    <property type="match status" value="1"/>
</dbReference>
<dbReference type="SUPFAM" id="SSF57716">
    <property type="entry name" value="Glucocorticoid receptor-like (DNA-binding domain)"/>
    <property type="match status" value="1"/>
</dbReference>
<proteinExistence type="inferred from homology"/>
<dbReference type="CDD" id="cd06967">
    <property type="entry name" value="NR_DBD_TR2_like"/>
    <property type="match status" value="1"/>
</dbReference>
<feature type="domain" description="NR LBD" evidence="13">
    <location>
        <begin position="367"/>
        <end position="604"/>
    </location>
</feature>
<evidence type="ECO:0000256" key="8">
    <source>
        <dbReference type="ARBA" id="ARBA00023163"/>
    </source>
</evidence>
<dbReference type="PRINTS" id="PR00398">
    <property type="entry name" value="STRDHORMONER"/>
</dbReference>
<dbReference type="InterPro" id="IPR050274">
    <property type="entry name" value="Nuclear_hormone_rcpt_NR2"/>
</dbReference>
<evidence type="ECO:0000259" key="12">
    <source>
        <dbReference type="PROSITE" id="PS51030"/>
    </source>
</evidence>
<dbReference type="GO" id="GO:0003700">
    <property type="term" value="F:DNA-binding transcription factor activity"/>
    <property type="evidence" value="ECO:0007669"/>
    <property type="project" value="InterPro"/>
</dbReference>
<keyword evidence="10 11" id="KW-0539">Nucleus</keyword>
<dbReference type="PROSITE" id="PS00031">
    <property type="entry name" value="NUCLEAR_REC_DBD_1"/>
    <property type="match status" value="1"/>
</dbReference>
<keyword evidence="7 11" id="KW-0238">DNA-binding</keyword>
<dbReference type="GO" id="GO:0043565">
    <property type="term" value="F:sequence-specific DNA binding"/>
    <property type="evidence" value="ECO:0007669"/>
    <property type="project" value="InterPro"/>
</dbReference>
<keyword evidence="5 11" id="KW-0862">Zinc</keyword>
<reference evidence="14" key="1">
    <citation type="submission" date="2025-08" db="UniProtKB">
        <authorList>
            <consortium name="Ensembl"/>
        </authorList>
    </citation>
    <scope>IDENTIFICATION</scope>
</reference>
<evidence type="ECO:0000313" key="14">
    <source>
        <dbReference type="Ensembl" id="ENSSGRP00000043623.1"/>
    </source>
</evidence>
<evidence type="ECO:0000256" key="6">
    <source>
        <dbReference type="ARBA" id="ARBA00023015"/>
    </source>
</evidence>
<dbReference type="GO" id="GO:0008270">
    <property type="term" value="F:zinc ion binding"/>
    <property type="evidence" value="ECO:0007669"/>
    <property type="project" value="UniProtKB-KW"/>
</dbReference>
<name>A0A672N1Q1_SINGR</name>
<organism evidence="14 15">
    <name type="scientific">Sinocyclocheilus grahami</name>
    <name type="common">Dianchi golden-line fish</name>
    <name type="synonym">Barbus grahami</name>
    <dbReference type="NCBI Taxonomy" id="75366"/>
    <lineage>
        <taxon>Eukaryota</taxon>
        <taxon>Metazoa</taxon>
        <taxon>Chordata</taxon>
        <taxon>Craniata</taxon>
        <taxon>Vertebrata</taxon>
        <taxon>Euteleostomi</taxon>
        <taxon>Actinopterygii</taxon>
        <taxon>Neopterygii</taxon>
        <taxon>Teleostei</taxon>
        <taxon>Ostariophysi</taxon>
        <taxon>Cypriniformes</taxon>
        <taxon>Cyprinidae</taxon>
        <taxon>Cyprininae</taxon>
        <taxon>Sinocyclocheilus</taxon>
    </lineage>
</organism>
<evidence type="ECO:0000256" key="3">
    <source>
        <dbReference type="ARBA" id="ARBA00022723"/>
    </source>
</evidence>
<dbReference type="InterPro" id="IPR001723">
    <property type="entry name" value="Nuclear_hrmn_rcpt"/>
</dbReference>
<evidence type="ECO:0000256" key="7">
    <source>
        <dbReference type="ARBA" id="ARBA00023125"/>
    </source>
</evidence>
<dbReference type="Pfam" id="PF00104">
    <property type="entry name" value="Hormone_recep"/>
    <property type="match status" value="1"/>
</dbReference>
<sequence>MTTNVEVLAQQILTAEQVSEVHSSASDRLVMSSSPQRIQIISTDPSVTTPQRIQIVTEQQTGQKIQIVTALDSTVPKQQFILAAPDGSSAGKVLLASPEGTSAKQLIFATADSLVPGRIQFVTDAVSVERLLGKGADMSRAQPIEYCVVCGDKASGRHYGAVSCEGCKGFFKRSVRKSLTYSCRSNQDCVVNKHHRNRCQFCRLRKCLEMGMKMESVQSERKPIDLPREKPANCAASTEKIYIRKDLRSPLIATPTFISEKDASRSRLLDSGMLVNIQQPLIQADGTLLLATDKAESGQGDLGTLANVVSSLANLNDPVSNGELEESPSEITRAFDALAKALNPSEVVEGQSLSEVDGVGGATIQVISRDQISPLIEVEGPLLTDTHISFKLTMPSPMPEYLNVHYICESASRLLFLSMHWARSIPAFLALGQECNTALVRAYWNELFILGLAQCAQIMSLSTILAAIVNHLQSSIQDDKLSSERIKLVMEHIWKLQEFCNSMAKLQTDGYEYAYLKAIVLFSPDHPGLSSCSQIEKFQEKAQMELQDYVQKTYPDDTYRLARILLRLPALRLMSSSITEELFFTGLIGNVPIDSIIPYILKMETADYNSQITGPSV</sequence>
<feature type="domain" description="Nuclear receptor" evidence="12">
    <location>
        <begin position="144"/>
        <end position="219"/>
    </location>
</feature>
<dbReference type="Gene3D" id="1.10.565.10">
    <property type="entry name" value="Retinoid X Receptor"/>
    <property type="match status" value="1"/>
</dbReference>
<comment type="subcellular location">
    <subcellularLocation>
        <location evidence="1 11">Nucleus</location>
    </subcellularLocation>
</comment>
<dbReference type="Pfam" id="PF00105">
    <property type="entry name" value="zf-C4"/>
    <property type="match status" value="1"/>
</dbReference>
<evidence type="ECO:0000256" key="2">
    <source>
        <dbReference type="ARBA" id="ARBA00006421"/>
    </source>
</evidence>
<protein>
    <submittedName>
        <fullName evidence="14">Nuclear receptor subfamily 2 group C member 2-like</fullName>
    </submittedName>
</protein>
<keyword evidence="9 11" id="KW-0675">Receptor</keyword>
<dbReference type="SUPFAM" id="SSF48508">
    <property type="entry name" value="Nuclear receptor ligand-binding domain"/>
    <property type="match status" value="1"/>
</dbReference>
<keyword evidence="15" id="KW-1185">Reference proteome</keyword>
<dbReference type="SMART" id="SM00399">
    <property type="entry name" value="ZnF_C4"/>
    <property type="match status" value="1"/>
</dbReference>
<dbReference type="FunFam" id="1.10.565.10:FF:000012">
    <property type="entry name" value="Nuclear receptor subfamily 2 group C member 1"/>
    <property type="match status" value="1"/>
</dbReference>
<dbReference type="InterPro" id="IPR000536">
    <property type="entry name" value="Nucl_hrmn_rcpt_lig-bd"/>
</dbReference>
<keyword evidence="4 11" id="KW-0863">Zinc-finger</keyword>
<dbReference type="InterPro" id="IPR035500">
    <property type="entry name" value="NHR-like_dom_sf"/>
</dbReference>
<dbReference type="PROSITE" id="PS51030">
    <property type="entry name" value="NUCLEAR_REC_DBD_2"/>
    <property type="match status" value="1"/>
</dbReference>
<dbReference type="GeneID" id="107549572"/>
<evidence type="ECO:0000256" key="10">
    <source>
        <dbReference type="ARBA" id="ARBA00023242"/>
    </source>
</evidence>
<dbReference type="OrthoDB" id="10024684at2759"/>
<dbReference type="PANTHER" id="PTHR24083">
    <property type="entry name" value="NUCLEAR HORMONE RECEPTOR"/>
    <property type="match status" value="1"/>
</dbReference>
<dbReference type="FunCoup" id="A0A672N1Q1">
    <property type="interactions" value="2023"/>
</dbReference>
<dbReference type="Gene3D" id="3.30.50.10">
    <property type="entry name" value="Erythroid Transcription Factor GATA-1, subunit A"/>
    <property type="match status" value="1"/>
</dbReference>
<evidence type="ECO:0000256" key="5">
    <source>
        <dbReference type="ARBA" id="ARBA00022833"/>
    </source>
</evidence>
<dbReference type="AlphaFoldDB" id="A0A672N1Q1"/>
<evidence type="ECO:0000256" key="11">
    <source>
        <dbReference type="RuleBase" id="RU004334"/>
    </source>
</evidence>
<evidence type="ECO:0000256" key="9">
    <source>
        <dbReference type="ARBA" id="ARBA00023170"/>
    </source>
</evidence>
<evidence type="ECO:0000256" key="4">
    <source>
        <dbReference type="ARBA" id="ARBA00022771"/>
    </source>
</evidence>
<dbReference type="InterPro" id="IPR048246">
    <property type="entry name" value="NR2C1/2-like_LBD"/>
</dbReference>
<dbReference type="CDD" id="cd06952">
    <property type="entry name" value="NR_LBD_TR2_like"/>
    <property type="match status" value="1"/>
</dbReference>
<dbReference type="Proteomes" id="UP000472262">
    <property type="component" value="Unassembled WGS sequence"/>
</dbReference>
<comment type="similarity">
    <text evidence="2">Belongs to the nuclear hormone receptor family. NR2 subfamily.</text>
</comment>
<keyword evidence="8 11" id="KW-0804">Transcription</keyword>
<dbReference type="FunFam" id="3.30.50.10:FF:000015">
    <property type="entry name" value="Nuclear receptor subfamily 2, group C, member 1"/>
    <property type="match status" value="1"/>
</dbReference>
<keyword evidence="3 11" id="KW-0479">Metal-binding</keyword>
<dbReference type="InterPro" id="IPR013088">
    <property type="entry name" value="Znf_NHR/GATA"/>
</dbReference>
<dbReference type="InParanoid" id="A0A672N1Q1"/>
<accession>A0A672N1Q1</accession>
<reference evidence="14" key="2">
    <citation type="submission" date="2025-09" db="UniProtKB">
        <authorList>
            <consortium name="Ensembl"/>
        </authorList>
    </citation>
    <scope>IDENTIFICATION</scope>
</reference>
<dbReference type="RefSeq" id="XP_016086200.1">
    <property type="nucleotide sequence ID" value="XM_016230714.1"/>
</dbReference>
<dbReference type="SMART" id="SM00430">
    <property type="entry name" value="HOLI"/>
    <property type="match status" value="1"/>
</dbReference>
<dbReference type="Ensembl" id="ENSSGRT00000046709.1">
    <property type="protein sequence ID" value="ENSSGRP00000043623.1"/>
    <property type="gene ID" value="ENSSGRG00000023457.1"/>
</dbReference>